<reference evidence="3" key="1">
    <citation type="submission" date="2017-09" db="EMBL/GenBank/DDBJ databases">
        <title>Depth-based differentiation of microbial function through sediment-hosted aquifers and enrichment of novel symbionts in the deep terrestrial subsurface.</title>
        <authorList>
            <person name="Probst A.J."/>
            <person name="Ladd B."/>
            <person name="Jarett J.K."/>
            <person name="Geller-Mcgrath D.E."/>
            <person name="Sieber C.M.K."/>
            <person name="Emerson J.B."/>
            <person name="Anantharaman K."/>
            <person name="Thomas B.C."/>
            <person name="Malmstrom R."/>
            <person name="Stieglmeier M."/>
            <person name="Klingl A."/>
            <person name="Woyke T."/>
            <person name="Ryan C.M."/>
            <person name="Banfield J.F."/>
        </authorList>
    </citation>
    <scope>NUCLEOTIDE SEQUENCE [LARGE SCALE GENOMIC DNA]</scope>
</reference>
<dbReference type="PANTHER" id="PTHR30562">
    <property type="entry name" value="UVRC/OXIDOREDUCTASE"/>
    <property type="match status" value="1"/>
</dbReference>
<gene>
    <name evidence="2" type="ORF">COW28_06590</name>
</gene>
<proteinExistence type="predicted"/>
<dbReference type="PROSITE" id="PS50165">
    <property type="entry name" value="UVRC"/>
    <property type="match status" value="1"/>
</dbReference>
<dbReference type="InterPro" id="IPR050066">
    <property type="entry name" value="UvrABC_protein_C"/>
</dbReference>
<name>A0A2M7GX71_9BACT</name>
<evidence type="ECO:0000313" key="3">
    <source>
        <dbReference type="Proteomes" id="UP000230025"/>
    </source>
</evidence>
<sequence>MMAEVIERRYQERKNLPDFLLVDGGKGHLSVVVQKLARMGLFFPVAALAKRKEEIFLPYSSAALILKKNSPALRLLEKIRDEAHRFAISYHRQLRRKALKESSLDGIKGIGEQRKKKLLSYFGSIAKIKEAKAEELKKLGLSEKLSRRVVEFLNQIV</sequence>
<dbReference type="Pfam" id="PF14520">
    <property type="entry name" value="HHH_5"/>
    <property type="match status" value="1"/>
</dbReference>
<dbReference type="Pfam" id="PF08459">
    <property type="entry name" value="UvrC_RNaseH_dom"/>
    <property type="match status" value="1"/>
</dbReference>
<dbReference type="GO" id="GO:0009380">
    <property type="term" value="C:excinuclease repair complex"/>
    <property type="evidence" value="ECO:0007669"/>
    <property type="project" value="TreeGrafter"/>
</dbReference>
<dbReference type="InterPro" id="IPR001162">
    <property type="entry name" value="UvrC_RNase_H_dom"/>
</dbReference>
<dbReference type="InterPro" id="IPR038476">
    <property type="entry name" value="UvrC_RNase_H_dom_sf"/>
</dbReference>
<protein>
    <recommendedName>
        <fullName evidence="1">UvrC family homology region profile domain-containing protein</fullName>
    </recommendedName>
</protein>
<evidence type="ECO:0000313" key="2">
    <source>
        <dbReference type="EMBL" id="PIW32109.1"/>
    </source>
</evidence>
<dbReference type="Gene3D" id="3.30.420.340">
    <property type="entry name" value="UvrC, RNAse H endonuclease domain"/>
    <property type="match status" value="1"/>
</dbReference>
<accession>A0A2M7GX71</accession>
<dbReference type="Gene3D" id="1.10.150.20">
    <property type="entry name" value="5' to 3' exonuclease, C-terminal subdomain"/>
    <property type="match status" value="1"/>
</dbReference>
<dbReference type="GO" id="GO:0006974">
    <property type="term" value="P:DNA damage response"/>
    <property type="evidence" value="ECO:0007669"/>
    <property type="project" value="TreeGrafter"/>
</dbReference>
<dbReference type="GO" id="GO:0009381">
    <property type="term" value="F:excinuclease ABC activity"/>
    <property type="evidence" value="ECO:0007669"/>
    <property type="project" value="InterPro"/>
</dbReference>
<organism evidence="2 3">
    <name type="scientific">bacterium (Candidatus Ratteibacteria) CG15_BIG_FIL_POST_REV_8_21_14_020_41_12</name>
    <dbReference type="NCBI Taxonomy" id="2014291"/>
    <lineage>
        <taxon>Bacteria</taxon>
        <taxon>Candidatus Ratteibacteria</taxon>
    </lineage>
</organism>
<dbReference type="AlphaFoldDB" id="A0A2M7GX71"/>
<dbReference type="Proteomes" id="UP000230025">
    <property type="component" value="Unassembled WGS sequence"/>
</dbReference>
<comment type="caution">
    <text evidence="2">The sequence shown here is derived from an EMBL/GenBank/DDBJ whole genome shotgun (WGS) entry which is preliminary data.</text>
</comment>
<dbReference type="SUPFAM" id="SSF47781">
    <property type="entry name" value="RuvA domain 2-like"/>
    <property type="match status" value="1"/>
</dbReference>
<evidence type="ECO:0000259" key="1">
    <source>
        <dbReference type="PROSITE" id="PS50165"/>
    </source>
</evidence>
<dbReference type="InterPro" id="IPR010994">
    <property type="entry name" value="RuvA_2-like"/>
</dbReference>
<feature type="domain" description="UvrC family homology region profile" evidence="1">
    <location>
        <begin position="2"/>
        <end position="32"/>
    </location>
</feature>
<dbReference type="PANTHER" id="PTHR30562:SF1">
    <property type="entry name" value="UVRABC SYSTEM PROTEIN C"/>
    <property type="match status" value="1"/>
</dbReference>
<dbReference type="EMBL" id="PFFY01000306">
    <property type="protein sequence ID" value="PIW32109.1"/>
    <property type="molecule type" value="Genomic_DNA"/>
</dbReference>